<evidence type="ECO:0000313" key="5">
    <source>
        <dbReference type="Proteomes" id="UP000554482"/>
    </source>
</evidence>
<dbReference type="SMART" id="SM00343">
    <property type="entry name" value="ZnF_C2HC"/>
    <property type="match status" value="1"/>
</dbReference>
<dbReference type="SUPFAM" id="SSF50630">
    <property type="entry name" value="Acid proteases"/>
    <property type="match status" value="1"/>
</dbReference>
<dbReference type="CDD" id="cd00303">
    <property type="entry name" value="retropepsin_like"/>
    <property type="match status" value="1"/>
</dbReference>
<organism evidence="4 5">
    <name type="scientific">Thalictrum thalictroides</name>
    <name type="common">Rue-anemone</name>
    <name type="synonym">Anemone thalictroides</name>
    <dbReference type="NCBI Taxonomy" id="46969"/>
    <lineage>
        <taxon>Eukaryota</taxon>
        <taxon>Viridiplantae</taxon>
        <taxon>Streptophyta</taxon>
        <taxon>Embryophyta</taxon>
        <taxon>Tracheophyta</taxon>
        <taxon>Spermatophyta</taxon>
        <taxon>Magnoliopsida</taxon>
        <taxon>Ranunculales</taxon>
        <taxon>Ranunculaceae</taxon>
        <taxon>Thalictroideae</taxon>
        <taxon>Thalictrum</taxon>
    </lineage>
</organism>
<sequence length="330" mass="37175">FENKEKEFRDAREAKGKTKVGDTSQGGRDIKRFKSNEPKGDYRYQSDQKKISADFKPKGDYHGPKRDGQGNQWKKNDQPNRAMDQKAIVPFAGSCWECKQPGHRSFECPQRKGKFDKRAAPPTHARTFAVIAGGEQMQGIISVSRSEIRVLFDCGASHSFISRQYVEKEHLKTTPLPGPFCVSTPTGGSTILYDQCENFKFKFVGRVFVMDLVVLGFEGFQLILGMNWLSKHRVVLDCGLRTVTIRTPGLPRVAHTCVTPEDSIMTSFLYTVEIPKQDISQVEVVCEYEDVFAEIPGLPPKRKVEFRIDLVPGASPISKAAYRMASKELE</sequence>
<feature type="region of interest" description="Disordered" evidence="2">
    <location>
        <begin position="1"/>
        <end position="79"/>
    </location>
</feature>
<evidence type="ECO:0000313" key="4">
    <source>
        <dbReference type="EMBL" id="KAF5207903.1"/>
    </source>
</evidence>
<dbReference type="InterPro" id="IPR001878">
    <property type="entry name" value="Znf_CCHC"/>
</dbReference>
<dbReference type="Gene3D" id="2.40.70.10">
    <property type="entry name" value="Acid Proteases"/>
    <property type="match status" value="1"/>
</dbReference>
<dbReference type="AlphaFoldDB" id="A0A7J6XEF8"/>
<keyword evidence="1" id="KW-0479">Metal-binding</keyword>
<reference evidence="4 5" key="1">
    <citation type="submission" date="2020-06" db="EMBL/GenBank/DDBJ databases">
        <title>Transcriptomic and genomic resources for Thalictrum thalictroides and T. hernandezii: Facilitating candidate gene discovery in an emerging model plant lineage.</title>
        <authorList>
            <person name="Arias T."/>
            <person name="Riano-Pachon D.M."/>
            <person name="Di Stilio V.S."/>
        </authorList>
    </citation>
    <scope>NUCLEOTIDE SEQUENCE [LARGE SCALE GENOMIC DNA]</scope>
    <source>
        <strain evidence="5">cv. WT478/WT964</strain>
        <tissue evidence="4">Leaves</tissue>
    </source>
</reference>
<feature type="compositionally biased region" description="Basic and acidic residues" evidence="2">
    <location>
        <begin position="1"/>
        <end position="20"/>
    </location>
</feature>
<accession>A0A7J6XEF8</accession>
<dbReference type="InterPro" id="IPR032567">
    <property type="entry name" value="RTL1-rel"/>
</dbReference>
<dbReference type="EMBL" id="JABWDY010000800">
    <property type="protein sequence ID" value="KAF5207903.1"/>
    <property type="molecule type" value="Genomic_DNA"/>
</dbReference>
<keyword evidence="1" id="KW-0862">Zinc</keyword>
<dbReference type="InterPro" id="IPR036875">
    <property type="entry name" value="Znf_CCHC_sf"/>
</dbReference>
<dbReference type="GO" id="GO:0003676">
    <property type="term" value="F:nucleic acid binding"/>
    <property type="evidence" value="ECO:0007669"/>
    <property type="project" value="InterPro"/>
</dbReference>
<dbReference type="SUPFAM" id="SSF57756">
    <property type="entry name" value="Retrovirus zinc finger-like domains"/>
    <property type="match status" value="1"/>
</dbReference>
<dbReference type="Proteomes" id="UP000554482">
    <property type="component" value="Unassembled WGS sequence"/>
</dbReference>
<feature type="domain" description="CCHC-type" evidence="3">
    <location>
        <begin position="95"/>
        <end position="110"/>
    </location>
</feature>
<evidence type="ECO:0000256" key="2">
    <source>
        <dbReference type="SAM" id="MobiDB-lite"/>
    </source>
</evidence>
<name>A0A7J6XEF8_THATH</name>
<dbReference type="Pfam" id="PF00098">
    <property type="entry name" value="zf-CCHC"/>
    <property type="match status" value="1"/>
</dbReference>
<feature type="non-terminal residue" evidence="4">
    <location>
        <position position="1"/>
    </location>
</feature>
<comment type="caution">
    <text evidence="4">The sequence shown here is derived from an EMBL/GenBank/DDBJ whole genome shotgun (WGS) entry which is preliminary data.</text>
</comment>
<dbReference type="Pfam" id="PF08284">
    <property type="entry name" value="RVP_2"/>
    <property type="match status" value="1"/>
</dbReference>
<protein>
    <submittedName>
        <fullName evidence="4">Retrotransposon protein, putative, Ty3-gypsy subclass</fullName>
    </submittedName>
</protein>
<evidence type="ECO:0000256" key="1">
    <source>
        <dbReference type="PROSITE-ProRule" id="PRU00047"/>
    </source>
</evidence>
<dbReference type="OrthoDB" id="437338at2759"/>
<keyword evidence="5" id="KW-1185">Reference proteome</keyword>
<dbReference type="InterPro" id="IPR021109">
    <property type="entry name" value="Peptidase_aspartic_dom_sf"/>
</dbReference>
<feature type="compositionally biased region" description="Basic and acidic residues" evidence="2">
    <location>
        <begin position="28"/>
        <end position="78"/>
    </location>
</feature>
<dbReference type="PANTHER" id="PTHR15503:SF45">
    <property type="entry name" value="RNA-DIRECTED DNA POLYMERASE HOMOLOG"/>
    <property type="match status" value="1"/>
</dbReference>
<dbReference type="PANTHER" id="PTHR15503">
    <property type="entry name" value="LDOC1 RELATED"/>
    <property type="match status" value="1"/>
</dbReference>
<gene>
    <name evidence="4" type="ORF">FRX31_002510</name>
</gene>
<evidence type="ECO:0000259" key="3">
    <source>
        <dbReference type="PROSITE" id="PS50158"/>
    </source>
</evidence>
<dbReference type="PROSITE" id="PS50158">
    <property type="entry name" value="ZF_CCHC"/>
    <property type="match status" value="1"/>
</dbReference>
<dbReference type="GO" id="GO:0008270">
    <property type="term" value="F:zinc ion binding"/>
    <property type="evidence" value="ECO:0007669"/>
    <property type="project" value="UniProtKB-KW"/>
</dbReference>
<proteinExistence type="predicted"/>
<keyword evidence="1" id="KW-0863">Zinc-finger</keyword>